<reference evidence="1 2" key="1">
    <citation type="submission" date="2016-10" db="EMBL/GenBank/DDBJ databases">
        <authorList>
            <person name="de Groot N.N."/>
        </authorList>
    </citation>
    <scope>NUCLEOTIDE SEQUENCE [LARGE SCALE GENOMIC DNA]</scope>
    <source>
        <strain evidence="1 2">DSM 2872</strain>
    </source>
</reference>
<name>A0A1H3VCN1_SELRU</name>
<evidence type="ECO:0000313" key="1">
    <source>
        <dbReference type="EMBL" id="SDZ72563.1"/>
    </source>
</evidence>
<organism evidence="1 2">
    <name type="scientific">Selenomonas ruminantium</name>
    <dbReference type="NCBI Taxonomy" id="971"/>
    <lineage>
        <taxon>Bacteria</taxon>
        <taxon>Bacillati</taxon>
        <taxon>Bacillota</taxon>
        <taxon>Negativicutes</taxon>
        <taxon>Selenomonadales</taxon>
        <taxon>Selenomonadaceae</taxon>
        <taxon>Selenomonas</taxon>
    </lineage>
</organism>
<protein>
    <submittedName>
        <fullName evidence="1">Uncharacterized protein</fullName>
    </submittedName>
</protein>
<accession>A0A1H3VCN1</accession>
<dbReference type="Proteomes" id="UP000183469">
    <property type="component" value="Unassembled WGS sequence"/>
</dbReference>
<dbReference type="EMBL" id="FNQG01000002">
    <property type="protein sequence ID" value="SDZ72563.1"/>
    <property type="molecule type" value="Genomic_DNA"/>
</dbReference>
<gene>
    <name evidence="1" type="ORF">SAMN05660648_00008</name>
</gene>
<sequence>MICDENELPLISCVNCSTCWERQYYYINEKTRSIQLLEVDNTESWHHDEKDRFKYPFHKIRMKLDLLNSFDEDEIIESMGRDYICKLGGEPVFLNDPIETLCPKCEKEIQYVGEYSGVNPN</sequence>
<dbReference type="AlphaFoldDB" id="A0A1H3VCN1"/>
<proteinExistence type="predicted"/>
<evidence type="ECO:0000313" key="2">
    <source>
        <dbReference type="Proteomes" id="UP000183469"/>
    </source>
</evidence>